<feature type="region of interest" description="Disordered" evidence="2">
    <location>
        <begin position="1103"/>
        <end position="1128"/>
    </location>
</feature>
<dbReference type="SUPFAM" id="SSF49785">
    <property type="entry name" value="Galactose-binding domain-like"/>
    <property type="match status" value="3"/>
</dbReference>
<reference evidence="5 6" key="1">
    <citation type="submission" date="2016-10" db="EMBL/GenBank/DDBJ databases">
        <authorList>
            <person name="de Groot N.N."/>
        </authorList>
    </citation>
    <scope>NUCLEOTIDE SEQUENCE [LARGE SCALE GENOMIC DNA]</scope>
    <source>
        <strain evidence="5 6">CGMCC 4.5598</strain>
    </source>
</reference>
<dbReference type="InterPro" id="IPR017853">
    <property type="entry name" value="GH"/>
</dbReference>
<evidence type="ECO:0000313" key="5">
    <source>
        <dbReference type="EMBL" id="SET16979.1"/>
    </source>
</evidence>
<dbReference type="PROSITE" id="PS50022">
    <property type="entry name" value="FA58C_3"/>
    <property type="match status" value="3"/>
</dbReference>
<sequence length="1232" mass="128351">MFPVRHPGRFRFGLVVALVAGLAGLGPALATPALAAPALAAPVSAMAAPAPVSALAAPAAVMAAPAPAAASAVAATAAGLAPSAAAAPAVAAPGAALAPAAAAAPAVAAPGAALAPAAAVAPTPSAAAVAPAAAAAMAEVLLSQGKAATASSAEGADTSAAMAVDGNAGTRWSSAFSDAQWLQVDLGAPAVLSRIVLTWEAAYGRGYKLQGSADGSSWTDLKTITDGDGGTDAHTVTGTARYVRMLGTQRGTGYGYSLWEFQVYGEGGQTSGCATANAAQGRPATASSTEGAAYAAGAAVDGDSGTRWSSAASDPQWIQVDLGSSRTICKVTLIWEAAYGAAYKIQSSPDGSAWTDLKSVTGGDGGTDALEVSGTGRYVRMLGTQRGTGYGYSLWELQINTGDQPEEPGDWTEVWREDFTGPAGTSPSAANWIRRTGTSYPGGAANWGTGEVETMSDSTANVSLDGDGHLSIKAVKDRDGNWTSGRVETQRTDFEARPGEMVRFSARLKLPDVAKALGYWPGFRATGAAYRGIYTNWPGVGESDIMTAVNGADEFSNTLHCGTAPDGVCNEYNGRTSGFATCGGCATAYHEFSQVIDRTLSDEEIRFYLDGRQTWVVRQSQVGVAAWQAAVHHGFYLRLDLAIGGSLPNAVAGVTTPSPETASGGALSADWVSVARRSGATPTPMADGPVPAGPSVVRVTGGNGNWQLSVNGQPYLIKGLTYGPPQAAADGYMRDLKAMGVNTIRTWGVDDAGTPALLDAAARNGIKVIVGHWLNQGADYVNDTAYKTTVKNEIVARVNALKNRQGVLMWDVGNEVILTMQDHGLPADVVEQRRVAYAKFVNEVAVAVHAADPNHPVTSTDAYTHAWTYYKAHSPALDLLAVNSYGAVHTVRNDWIAGGYGKPYIVTEAGPDGEWEVPNDVNGVPDEPTDLEKGQMYAASWNAISGHTGVALGATMFHYGLENDFGGVWLNITPGGWRRHGFHALQQAYTGGPTGNTSPRITSMTVGSQTAVPAGGTFTVDTQTTDPDGDLIRYHVMLSDKHITGNRGFRHARFTQTAPGRLTVTAPEQLGVWKVYVYAFDGHGNAGIEQRSFRVVPPVVDGTNVARGKPTTASSYQASGDGGPFTPDRATDGSFSSRWASEWADPQWIRVDLGALTPIKHVQLGWEGAYAKAYQLQTSVNGTDWTTVHATTTGDGGFDGIDLNTSARYVRLNLTERGTTYGYSLWEFGVYR</sequence>
<feature type="domain" description="F5/8 type C" evidence="4">
    <location>
        <begin position="128"/>
        <end position="266"/>
    </location>
</feature>
<dbReference type="SUPFAM" id="SSF49899">
    <property type="entry name" value="Concanavalin A-like lectins/glucanases"/>
    <property type="match status" value="1"/>
</dbReference>
<evidence type="ECO:0000256" key="3">
    <source>
        <dbReference type="SAM" id="SignalP"/>
    </source>
</evidence>
<dbReference type="CDD" id="cd02182">
    <property type="entry name" value="GH16_Strep_laminarinase_like"/>
    <property type="match status" value="1"/>
</dbReference>
<keyword evidence="6" id="KW-1185">Reference proteome</keyword>
<evidence type="ECO:0000256" key="1">
    <source>
        <dbReference type="ARBA" id="ARBA00006865"/>
    </source>
</evidence>
<dbReference type="RefSeq" id="WP_281249548.1">
    <property type="nucleotide sequence ID" value="NZ_FOHX01000002.1"/>
</dbReference>
<evidence type="ECO:0000256" key="2">
    <source>
        <dbReference type="SAM" id="MobiDB-lite"/>
    </source>
</evidence>
<protein>
    <submittedName>
        <fullName evidence="5">F5/8 type C domain-containing protein</fullName>
    </submittedName>
</protein>
<dbReference type="STRING" id="568860.SAMN05421811_102257"/>
<keyword evidence="3" id="KW-0732">Signal</keyword>
<dbReference type="InterPro" id="IPR008979">
    <property type="entry name" value="Galactose-bd-like_sf"/>
</dbReference>
<proteinExistence type="inferred from homology"/>
<dbReference type="AlphaFoldDB" id="A0A1I0CCH9"/>
<dbReference type="Gene3D" id="3.20.20.80">
    <property type="entry name" value="Glycosidases"/>
    <property type="match status" value="1"/>
</dbReference>
<feature type="domain" description="F5/8 type C" evidence="4">
    <location>
        <begin position="1095"/>
        <end position="1232"/>
    </location>
</feature>
<dbReference type="Proteomes" id="UP000199361">
    <property type="component" value="Unassembled WGS sequence"/>
</dbReference>
<gene>
    <name evidence="5" type="ORF">SAMN05421811_102257</name>
</gene>
<name>A0A1I0CCH9_9ACTN</name>
<accession>A0A1I0CCH9</accession>
<dbReference type="Gene3D" id="2.60.120.200">
    <property type="match status" value="1"/>
</dbReference>
<dbReference type="InterPro" id="IPR050546">
    <property type="entry name" value="Glycosyl_Hydrlase_16"/>
</dbReference>
<feature type="signal peptide" evidence="3">
    <location>
        <begin position="1"/>
        <end position="35"/>
    </location>
</feature>
<dbReference type="SMART" id="SM00231">
    <property type="entry name" value="FA58C"/>
    <property type="match status" value="3"/>
</dbReference>
<evidence type="ECO:0000313" key="6">
    <source>
        <dbReference type="Proteomes" id="UP000199361"/>
    </source>
</evidence>
<organism evidence="5 6">
    <name type="scientific">Nonomuraea wenchangensis</name>
    <dbReference type="NCBI Taxonomy" id="568860"/>
    <lineage>
        <taxon>Bacteria</taxon>
        <taxon>Bacillati</taxon>
        <taxon>Actinomycetota</taxon>
        <taxon>Actinomycetes</taxon>
        <taxon>Streptosporangiales</taxon>
        <taxon>Streptosporangiaceae</taxon>
        <taxon>Nonomuraea</taxon>
    </lineage>
</organism>
<dbReference type="PANTHER" id="PTHR10963">
    <property type="entry name" value="GLYCOSYL HYDROLASE-RELATED"/>
    <property type="match status" value="1"/>
</dbReference>
<comment type="similarity">
    <text evidence="1">Belongs to the glycosyl hydrolase 16 family.</text>
</comment>
<dbReference type="EMBL" id="FOHX01000002">
    <property type="protein sequence ID" value="SET16979.1"/>
    <property type="molecule type" value="Genomic_DNA"/>
</dbReference>
<dbReference type="InterPro" id="IPR000421">
    <property type="entry name" value="FA58C"/>
</dbReference>
<evidence type="ECO:0000259" key="4">
    <source>
        <dbReference type="PROSITE" id="PS50022"/>
    </source>
</evidence>
<dbReference type="InterPro" id="IPR013320">
    <property type="entry name" value="ConA-like_dom_sf"/>
</dbReference>
<dbReference type="SUPFAM" id="SSF51445">
    <property type="entry name" value="(Trans)glycosidases"/>
    <property type="match status" value="1"/>
</dbReference>
<feature type="chain" id="PRO_5011480721" evidence="3">
    <location>
        <begin position="36"/>
        <end position="1232"/>
    </location>
</feature>
<dbReference type="Pfam" id="PF00754">
    <property type="entry name" value="F5_F8_type_C"/>
    <property type="match status" value="3"/>
</dbReference>
<dbReference type="Gene3D" id="2.60.120.260">
    <property type="entry name" value="Galactose-binding domain-like"/>
    <property type="match status" value="3"/>
</dbReference>
<feature type="domain" description="F5/8 type C" evidence="4">
    <location>
        <begin position="273"/>
        <end position="402"/>
    </location>
</feature>
<dbReference type="PANTHER" id="PTHR10963:SF55">
    <property type="entry name" value="GLYCOSIDE HYDROLASE FAMILY 16 PROTEIN"/>
    <property type="match status" value="1"/>
</dbReference>